<name>V9L9P7_CALMI</name>
<dbReference type="InterPro" id="IPR040439">
    <property type="entry name" value="FAM237A/B"/>
</dbReference>
<organism evidence="2">
    <name type="scientific">Callorhinchus milii</name>
    <name type="common">Ghost shark</name>
    <dbReference type="NCBI Taxonomy" id="7868"/>
    <lineage>
        <taxon>Eukaryota</taxon>
        <taxon>Metazoa</taxon>
        <taxon>Chordata</taxon>
        <taxon>Craniata</taxon>
        <taxon>Vertebrata</taxon>
        <taxon>Chondrichthyes</taxon>
        <taxon>Holocephali</taxon>
        <taxon>Chimaeriformes</taxon>
        <taxon>Callorhinchidae</taxon>
        <taxon>Callorhinchus</taxon>
    </lineage>
</organism>
<proteinExistence type="evidence at transcript level"/>
<keyword evidence="4" id="KW-1185">Reference proteome</keyword>
<gene>
    <name evidence="3" type="primary">fam237a</name>
</gene>
<dbReference type="OrthoDB" id="9931800at2759"/>
<reference evidence="2 4" key="3">
    <citation type="journal article" date="2014" name="Nature">
        <title>Elephant shark genome provides unique insights into gnathostome evolution.</title>
        <authorList>
            <consortium name="International Elephant Shark Genome Sequencing Consortium"/>
            <person name="Venkatesh B."/>
            <person name="Lee A.P."/>
            <person name="Ravi V."/>
            <person name="Maurya A.K."/>
            <person name="Lian M.M."/>
            <person name="Swann J.B."/>
            <person name="Ohta Y."/>
            <person name="Flajnik M.F."/>
            <person name="Sutoh Y."/>
            <person name="Kasahara M."/>
            <person name="Hoon S."/>
            <person name="Gangu V."/>
            <person name="Roy S.W."/>
            <person name="Irimia M."/>
            <person name="Korzh V."/>
            <person name="Kondrychyn I."/>
            <person name="Lim Z.W."/>
            <person name="Tay B.H."/>
            <person name="Tohari S."/>
            <person name="Kong K.W."/>
            <person name="Ho S."/>
            <person name="Lorente-Galdos B."/>
            <person name="Quilez J."/>
            <person name="Marques-Bonet T."/>
            <person name="Raney B.J."/>
            <person name="Ingham P.W."/>
            <person name="Tay A."/>
            <person name="Hillier L.W."/>
            <person name="Minx P."/>
            <person name="Boehm T."/>
            <person name="Wilson R.K."/>
            <person name="Brenner S."/>
            <person name="Warren W.C."/>
        </authorList>
    </citation>
    <scope>NUCLEOTIDE SEQUENCE</scope>
    <source>
        <tissue evidence="2">Ovary</tissue>
    </source>
</reference>
<evidence type="ECO:0000313" key="4">
    <source>
        <dbReference type="Proteomes" id="UP000314986"/>
    </source>
</evidence>
<dbReference type="OMA" id="NWHQTET"/>
<dbReference type="RefSeq" id="XP_042188284.1">
    <property type="nucleotide sequence ID" value="XM_042332350.1"/>
</dbReference>
<dbReference type="PANTHER" id="PTHR36690">
    <property type="entry name" value="PROTEIN FAM237A"/>
    <property type="match status" value="1"/>
</dbReference>
<dbReference type="Ensembl" id="ENSCMIT00000040887.1">
    <property type="protein sequence ID" value="ENSCMIP00000040315.1"/>
    <property type="gene ID" value="ENSCMIG00000016826.1"/>
</dbReference>
<feature type="chain" id="PRO_5044739643" evidence="1">
    <location>
        <begin position="22"/>
        <end position="133"/>
    </location>
</feature>
<evidence type="ECO:0000313" key="2">
    <source>
        <dbReference type="EMBL" id="AFP08677.1"/>
    </source>
</evidence>
<sequence length="133" mass="15242">MQSLGGRLYLRLMWIVMVVMAENRNGDPMSLGEIETQCWESSSLTLVQMKKPPLAETVSGLWDFMIYLKLSDKPKHGALFLDLAQVFWDTYVDCVLSRSHGLGRRQIIARYPLKYPKYTAAGLTRSSDKKLRI</sequence>
<dbReference type="EMBL" id="JW876160">
    <property type="protein sequence ID" value="AFP08677.1"/>
    <property type="molecule type" value="mRNA"/>
</dbReference>
<protein>
    <submittedName>
        <fullName evidence="3">Family with sequence similarity 237 member B</fullName>
    </submittedName>
</protein>
<dbReference type="Proteomes" id="UP000314986">
    <property type="component" value="Unassembled WGS sequence"/>
</dbReference>
<reference evidence="4" key="2">
    <citation type="journal article" date="2007" name="PLoS Biol.">
        <title>Survey sequencing and comparative analysis of the elephant shark (Callorhinchus milii) genome.</title>
        <authorList>
            <person name="Venkatesh B."/>
            <person name="Kirkness E.F."/>
            <person name="Loh Y.H."/>
            <person name="Halpern A.L."/>
            <person name="Lee A.P."/>
            <person name="Johnson J."/>
            <person name="Dandona N."/>
            <person name="Viswanathan L.D."/>
            <person name="Tay A."/>
            <person name="Venter J.C."/>
            <person name="Strausberg R.L."/>
            <person name="Brenner S."/>
        </authorList>
    </citation>
    <scope>NUCLEOTIDE SEQUENCE [LARGE SCALE GENOMIC DNA]</scope>
</reference>
<dbReference type="AlphaFoldDB" id="V9L9P7"/>
<evidence type="ECO:0000256" key="1">
    <source>
        <dbReference type="SAM" id="SignalP"/>
    </source>
</evidence>
<evidence type="ECO:0000313" key="3">
    <source>
        <dbReference type="Ensembl" id="ENSCMIP00000040315.1"/>
    </source>
</evidence>
<dbReference type="GeneID" id="103181566"/>
<reference evidence="4" key="1">
    <citation type="journal article" date="2006" name="Science">
        <title>Ancient noncoding elements conserved in the human genome.</title>
        <authorList>
            <person name="Venkatesh B."/>
            <person name="Kirkness E.F."/>
            <person name="Loh Y.H."/>
            <person name="Halpern A.L."/>
            <person name="Lee A.P."/>
            <person name="Johnson J."/>
            <person name="Dandona N."/>
            <person name="Viswanathan L.D."/>
            <person name="Tay A."/>
            <person name="Venter J.C."/>
            <person name="Strausberg R.L."/>
            <person name="Brenner S."/>
        </authorList>
    </citation>
    <scope>NUCLEOTIDE SEQUENCE [LARGE SCALE GENOMIC DNA]</scope>
</reference>
<dbReference type="GeneTree" id="ENSGT00390000015769"/>
<accession>V9L9P7</accession>
<reference evidence="3" key="4">
    <citation type="submission" date="2025-05" db="UniProtKB">
        <authorList>
            <consortium name="Ensembl"/>
        </authorList>
    </citation>
    <scope>IDENTIFICATION</scope>
</reference>
<keyword evidence="1" id="KW-0732">Signal</keyword>
<dbReference type="PANTHER" id="PTHR36690:SF2">
    <property type="entry name" value="PROTEIN FAM237A"/>
    <property type="match status" value="1"/>
</dbReference>
<feature type="signal peptide" evidence="1">
    <location>
        <begin position="1"/>
        <end position="21"/>
    </location>
</feature>